<evidence type="ECO:0000256" key="5">
    <source>
        <dbReference type="ARBA" id="ARBA00022737"/>
    </source>
</evidence>
<dbReference type="GO" id="GO:0045943">
    <property type="term" value="P:positive regulation of transcription by RNA polymerase I"/>
    <property type="evidence" value="ECO:0007669"/>
    <property type="project" value="InterPro"/>
</dbReference>
<dbReference type="GO" id="GO:2000234">
    <property type="term" value="P:positive regulation of rRNA processing"/>
    <property type="evidence" value="ECO:0007669"/>
    <property type="project" value="TreeGrafter"/>
</dbReference>
<evidence type="ECO:0000256" key="3">
    <source>
        <dbReference type="ARBA" id="ARBA00022552"/>
    </source>
</evidence>
<keyword evidence="2" id="KW-0690">Ribosome biogenesis</keyword>
<dbReference type="PROSITE" id="PS50082">
    <property type="entry name" value="WD_REPEATS_2"/>
    <property type="match status" value="2"/>
</dbReference>
<feature type="repeat" description="WD" evidence="8">
    <location>
        <begin position="371"/>
        <end position="412"/>
    </location>
</feature>
<dbReference type="PROSITE" id="PS50294">
    <property type="entry name" value="WD_REPEATS_REGION"/>
    <property type="match status" value="2"/>
</dbReference>
<evidence type="ECO:0000256" key="4">
    <source>
        <dbReference type="ARBA" id="ARBA00022574"/>
    </source>
</evidence>
<keyword evidence="4 8" id="KW-0853">WD repeat</keyword>
<keyword evidence="3" id="KW-0698">rRNA processing</keyword>
<keyword evidence="5" id="KW-0677">Repeat</keyword>
<dbReference type="Proteomes" id="UP001320420">
    <property type="component" value="Unassembled WGS sequence"/>
</dbReference>
<evidence type="ECO:0000256" key="9">
    <source>
        <dbReference type="SAM" id="MobiDB-lite"/>
    </source>
</evidence>
<dbReference type="CDD" id="cd23952">
    <property type="entry name" value="Utp17_CTD"/>
    <property type="match status" value="1"/>
</dbReference>
<dbReference type="Pfam" id="PF23869">
    <property type="entry name" value="Beta-prop_WDR75_1st"/>
    <property type="match status" value="1"/>
</dbReference>
<dbReference type="InterPro" id="IPR015943">
    <property type="entry name" value="WD40/YVTN_repeat-like_dom_sf"/>
</dbReference>
<dbReference type="InterPro" id="IPR053826">
    <property type="entry name" value="WDR75"/>
</dbReference>
<dbReference type="SUPFAM" id="SSF50998">
    <property type="entry name" value="Quinoprotein alcohol dehydrogenase-like"/>
    <property type="match status" value="1"/>
</dbReference>
<comment type="caution">
    <text evidence="10">The sequence shown here is derived from an EMBL/GenBank/DDBJ whole genome shotgun (WGS) entry which is preliminary data.</text>
</comment>
<gene>
    <name evidence="10" type="primary">NAN1</name>
    <name evidence="10" type="ORF">SLS62_006881</name>
</gene>
<dbReference type="InterPro" id="IPR001680">
    <property type="entry name" value="WD40_rpt"/>
</dbReference>
<keyword evidence="6" id="KW-0804">Transcription</keyword>
<comment type="subcellular location">
    <subcellularLocation>
        <location evidence="1">Nucleus</location>
        <location evidence="1">Nucleolus</location>
    </subcellularLocation>
</comment>
<proteinExistence type="predicted"/>
<dbReference type="SUPFAM" id="SSF50978">
    <property type="entry name" value="WD40 repeat-like"/>
    <property type="match status" value="1"/>
</dbReference>
<dbReference type="EMBL" id="JAKJXP020000053">
    <property type="protein sequence ID" value="KAK7751196.1"/>
    <property type="molecule type" value="Genomic_DNA"/>
</dbReference>
<protein>
    <submittedName>
        <fullName evidence="10">NET1-associated nuclear protein 1</fullName>
    </submittedName>
</protein>
<organism evidence="10 11">
    <name type="scientific">Diatrype stigma</name>
    <dbReference type="NCBI Taxonomy" id="117547"/>
    <lineage>
        <taxon>Eukaryota</taxon>
        <taxon>Fungi</taxon>
        <taxon>Dikarya</taxon>
        <taxon>Ascomycota</taxon>
        <taxon>Pezizomycotina</taxon>
        <taxon>Sordariomycetes</taxon>
        <taxon>Xylariomycetidae</taxon>
        <taxon>Xylariales</taxon>
        <taxon>Diatrypaceae</taxon>
        <taxon>Diatrype</taxon>
    </lineage>
</organism>
<evidence type="ECO:0000313" key="11">
    <source>
        <dbReference type="Proteomes" id="UP001320420"/>
    </source>
</evidence>
<keyword evidence="7" id="KW-0539">Nucleus</keyword>
<evidence type="ECO:0000256" key="1">
    <source>
        <dbReference type="ARBA" id="ARBA00004604"/>
    </source>
</evidence>
<dbReference type="GO" id="GO:0006364">
    <property type="term" value="P:rRNA processing"/>
    <property type="evidence" value="ECO:0007669"/>
    <property type="project" value="UniProtKB-KW"/>
</dbReference>
<dbReference type="Pfam" id="PF00400">
    <property type="entry name" value="WD40"/>
    <property type="match status" value="1"/>
</dbReference>
<dbReference type="Gene3D" id="2.130.10.10">
    <property type="entry name" value="YVTN repeat-like/Quinoprotein amine dehydrogenase"/>
    <property type="match status" value="2"/>
</dbReference>
<feature type="compositionally biased region" description="Polar residues" evidence="9">
    <location>
        <begin position="91"/>
        <end position="101"/>
    </location>
</feature>
<name>A0AAN9UNP0_9PEZI</name>
<dbReference type="GO" id="GO:0032040">
    <property type="term" value="C:small-subunit processome"/>
    <property type="evidence" value="ECO:0007669"/>
    <property type="project" value="InterPro"/>
</dbReference>
<dbReference type="AlphaFoldDB" id="A0AAN9UNP0"/>
<evidence type="ECO:0000256" key="7">
    <source>
        <dbReference type="ARBA" id="ARBA00023242"/>
    </source>
</evidence>
<feature type="repeat" description="WD" evidence="8">
    <location>
        <begin position="621"/>
        <end position="653"/>
    </location>
</feature>
<dbReference type="PANTHER" id="PTHR44215:SF1">
    <property type="entry name" value="WD REPEAT-CONTAINING PROTEIN 75"/>
    <property type="match status" value="1"/>
</dbReference>
<dbReference type="InterPro" id="IPR036322">
    <property type="entry name" value="WD40_repeat_dom_sf"/>
</dbReference>
<feature type="region of interest" description="Disordered" evidence="9">
    <location>
        <begin position="1"/>
        <end position="102"/>
    </location>
</feature>
<evidence type="ECO:0000256" key="2">
    <source>
        <dbReference type="ARBA" id="ARBA00022517"/>
    </source>
</evidence>
<dbReference type="SMART" id="SM00320">
    <property type="entry name" value="WD40"/>
    <property type="match status" value="4"/>
</dbReference>
<keyword evidence="11" id="KW-1185">Reference proteome</keyword>
<dbReference type="InterPro" id="IPR011047">
    <property type="entry name" value="Quinoprotein_ADH-like_sf"/>
</dbReference>
<evidence type="ECO:0000256" key="6">
    <source>
        <dbReference type="ARBA" id="ARBA00023163"/>
    </source>
</evidence>
<reference evidence="10 11" key="1">
    <citation type="submission" date="2024-02" db="EMBL/GenBank/DDBJ databases">
        <title>De novo assembly and annotation of 12 fungi associated with fruit tree decline syndrome in Ontario, Canada.</title>
        <authorList>
            <person name="Sulman M."/>
            <person name="Ellouze W."/>
            <person name="Ilyukhin E."/>
        </authorList>
    </citation>
    <scope>NUCLEOTIDE SEQUENCE [LARGE SCALE GENOMIC DNA]</scope>
    <source>
        <strain evidence="10 11">M11/M66-122</strain>
    </source>
</reference>
<dbReference type="PANTHER" id="PTHR44215">
    <property type="entry name" value="WD REPEAT-CONTAINING PROTEIN 75"/>
    <property type="match status" value="1"/>
</dbReference>
<evidence type="ECO:0000256" key="8">
    <source>
        <dbReference type="PROSITE-ProRule" id="PRU00221"/>
    </source>
</evidence>
<accession>A0AAN9UNP0</accession>
<dbReference type="GO" id="GO:0003723">
    <property type="term" value="F:RNA binding"/>
    <property type="evidence" value="ECO:0007669"/>
    <property type="project" value="InterPro"/>
</dbReference>
<sequence>MRSQGELKASKRKRDAEEHSKRKRAKRDRLSAQHEIANGQPDSTNPSNAPPLQQEGIPETATPLKKKRQKQKSKGEKTAGPKDAVAKSTRAPRSQLPSWKVSQPMGGRMLDIDPILTADEKHIILPYNTSLQVYSCADSLLLRNIKLPISSGADYPEHIISISLSPSDPHLVWVASSSGRIWLIDWTTGDGSNSHLRVKCELLSGMTVESMVIGKESRDVPLVCIGKGQNWSIVACDVRNLDLKSTRTLLSQKTLIHNIQSAEKGNTLVASAERNVLLGSLRSRNVTSVDQIDYEFFSFDCSDEITCLDIRATERIHLNRASQRKEGDDAVIDVAVGCARGAVFSYNDLLSQLRVLQNAKSRHFSIQPRKYHWHRRAVHAVKWSRDGNYILSGGSESTLVLWQLDTGKLDFLPHLSASIENIVVSARGSSYALHLDDNSAMVLSTAEMKPTTYVAGVQTLISPQPFSKDELVRRVGQQYTSRLFKTPTAISPSDTSRISFCVGNGQQIGYSGSGPSTPLIQTLDLNTIQSISKQALTRTNPTDVNMTTKGHPITEPRITEMAYSRDGRWLATVDEWQPPLRDVDTLEGAASERREVYLKFWAVSQEDHSLELISRINAPHYSGQSEPVLDLAADPSAHRFATIGKDGVIRLWQTAVRKRDGIVVKSQAGLPLQSWVCSQAIHLREKEATDGPDMVAVRSPLHESGALSFSEDGSTLVCAFGDGQESMVHVIDAESGKVRASLNGLCQGDIQGVGLLSSSLIIVSDDLVVYDLVLDELRYGIQLRGGSGAGGSSDEQQQQQQRPTGPSILTHLALDHQTASFAVAIVRRKLESLSVRTELAVFRPDRSEPELVRAFADPITAVVPSVGSSGFLVLDAAAQLWSVAQGTETRSAFAQSLADLNLLGQEEQQSDREERVGAAAVAGHVVEDTSIALIEADGEEDDEAISDDDRMDVDVHTAAGGGDGDGDEDVYPAVVPPQKLAELFDAAPAFAMPPIEDMFYQVTKLFSAANPTPAMAAAAR</sequence>
<evidence type="ECO:0000313" key="10">
    <source>
        <dbReference type="EMBL" id="KAK7751196.1"/>
    </source>
</evidence>
<feature type="compositionally biased region" description="Polar residues" evidence="9">
    <location>
        <begin position="40"/>
        <end position="51"/>
    </location>
</feature>